<evidence type="ECO:0000313" key="3">
    <source>
        <dbReference type="EMBL" id="KAE9602279.1"/>
    </source>
</evidence>
<feature type="domain" description="KIB1-4 beta-propeller" evidence="2">
    <location>
        <begin position="67"/>
        <end position="456"/>
    </location>
</feature>
<dbReference type="Pfam" id="PF03478">
    <property type="entry name" value="Beta-prop_KIB1-4"/>
    <property type="match status" value="1"/>
</dbReference>
<dbReference type="EMBL" id="WOCE01000012">
    <property type="protein sequence ID" value="KAE9602279.1"/>
    <property type="molecule type" value="Genomic_DNA"/>
</dbReference>
<gene>
    <name evidence="3" type="ORF">Lalb_Chr12g0197881</name>
</gene>
<proteinExistence type="predicted"/>
<comment type="caution">
    <text evidence="3">The sequence shown here is derived from an EMBL/GenBank/DDBJ whole genome shotgun (WGS) entry which is preliminary data.</text>
</comment>
<feature type="region of interest" description="Disordered" evidence="1">
    <location>
        <begin position="135"/>
        <end position="218"/>
    </location>
</feature>
<dbReference type="InterPro" id="IPR005174">
    <property type="entry name" value="KIB1-4_b-propeller"/>
</dbReference>
<sequence>MEHVESREWTEMSDDMLHEIAKLLYCYDDYYRFRAVCKQWNKVLPQIPNRPWLVIPFDDKALETRVAEKKIHYVKLPEMQTSRLRGSCFGWLIAVGFDGKLRMLNPFTRKHKDLPPISTFPSIFDYNPDRENPYTVKDNKYFHADNNNSGPEDYVYHDEDSNDDGEDDDNSSDQGDDPNDNSYDEGDDANENDDSNEDDDDLDGDFDDEDNDSEEGDIIYHGPIYGTFCVSNKFIQRTYITKITISCPPDDEYNEEEFMAIAIYGHYCRLAFCKHGDKKWTDIPKSQKDCDDDCDYDYEDVIFHQGKIYVIDGYTQIFVFDIKNPGTPVGGIIEIPKPHDLYFFARNWKLGYLIGCVDGGLLMVIRHLNFYQVQNIKFPGCNSPKFEIYKLEKGAKEWSRVFELKNYALLIGFNSSVSVPAHNVPNGWDNGIHYTDNILATQSSGVVGGNDIGVFNFEDGKSTQLFPDITLLTPPPIWLLFPYL</sequence>
<dbReference type="Gene3D" id="1.20.1280.50">
    <property type="match status" value="1"/>
</dbReference>
<evidence type="ECO:0000256" key="1">
    <source>
        <dbReference type="SAM" id="MobiDB-lite"/>
    </source>
</evidence>
<feature type="compositionally biased region" description="Acidic residues" evidence="1">
    <location>
        <begin position="160"/>
        <end position="217"/>
    </location>
</feature>
<dbReference type="AlphaFoldDB" id="A0A6A4PL86"/>
<dbReference type="OrthoDB" id="1523976at2759"/>
<keyword evidence="4" id="KW-1185">Reference proteome</keyword>
<dbReference type="PANTHER" id="PTHR44259">
    <property type="entry name" value="OS07G0183000 PROTEIN-RELATED"/>
    <property type="match status" value="1"/>
</dbReference>
<evidence type="ECO:0000313" key="4">
    <source>
        <dbReference type="Proteomes" id="UP000447434"/>
    </source>
</evidence>
<evidence type="ECO:0000259" key="2">
    <source>
        <dbReference type="Pfam" id="PF03478"/>
    </source>
</evidence>
<accession>A0A6A4PL86</accession>
<dbReference type="Proteomes" id="UP000447434">
    <property type="component" value="Chromosome 12"/>
</dbReference>
<name>A0A6A4PL86_LUPAL</name>
<dbReference type="InterPro" id="IPR050942">
    <property type="entry name" value="F-box_BR-signaling"/>
</dbReference>
<organism evidence="3 4">
    <name type="scientific">Lupinus albus</name>
    <name type="common">White lupine</name>
    <name type="synonym">Lupinus termis</name>
    <dbReference type="NCBI Taxonomy" id="3870"/>
    <lineage>
        <taxon>Eukaryota</taxon>
        <taxon>Viridiplantae</taxon>
        <taxon>Streptophyta</taxon>
        <taxon>Embryophyta</taxon>
        <taxon>Tracheophyta</taxon>
        <taxon>Spermatophyta</taxon>
        <taxon>Magnoliopsida</taxon>
        <taxon>eudicotyledons</taxon>
        <taxon>Gunneridae</taxon>
        <taxon>Pentapetalae</taxon>
        <taxon>rosids</taxon>
        <taxon>fabids</taxon>
        <taxon>Fabales</taxon>
        <taxon>Fabaceae</taxon>
        <taxon>Papilionoideae</taxon>
        <taxon>50 kb inversion clade</taxon>
        <taxon>genistoids sensu lato</taxon>
        <taxon>core genistoids</taxon>
        <taxon>Genisteae</taxon>
        <taxon>Lupinus</taxon>
    </lineage>
</organism>
<reference evidence="4" key="1">
    <citation type="journal article" date="2020" name="Nat. Commun.">
        <title>Genome sequence of the cluster root forming white lupin.</title>
        <authorList>
            <person name="Hufnagel B."/>
            <person name="Marques A."/>
            <person name="Soriano A."/>
            <person name="Marques L."/>
            <person name="Divol F."/>
            <person name="Doumas P."/>
            <person name="Sallet E."/>
            <person name="Mancinotti D."/>
            <person name="Carrere S."/>
            <person name="Marande W."/>
            <person name="Arribat S."/>
            <person name="Keller J."/>
            <person name="Huneau C."/>
            <person name="Blein T."/>
            <person name="Aime D."/>
            <person name="Laguerre M."/>
            <person name="Taylor J."/>
            <person name="Schubert V."/>
            <person name="Nelson M."/>
            <person name="Geu-Flores F."/>
            <person name="Crespi M."/>
            <person name="Gallardo-Guerrero K."/>
            <person name="Delaux P.-M."/>
            <person name="Salse J."/>
            <person name="Berges H."/>
            <person name="Guyot R."/>
            <person name="Gouzy J."/>
            <person name="Peret B."/>
        </authorList>
    </citation>
    <scope>NUCLEOTIDE SEQUENCE [LARGE SCALE GENOMIC DNA]</scope>
    <source>
        <strain evidence="4">cv. Amiga</strain>
    </source>
</reference>
<protein>
    <recommendedName>
        <fullName evidence="2">KIB1-4 beta-propeller domain-containing protein</fullName>
    </recommendedName>
</protein>